<evidence type="ECO:0000259" key="13">
    <source>
        <dbReference type="PROSITE" id="PS51199"/>
    </source>
</evidence>
<evidence type="ECO:0000256" key="5">
    <source>
        <dbReference type="ARBA" id="ARBA00022801"/>
    </source>
</evidence>
<dbReference type="PANTHER" id="PTHR30153:SF2">
    <property type="entry name" value="REPLICATIVE DNA HELICASE"/>
    <property type="match status" value="1"/>
</dbReference>
<keyword evidence="4" id="KW-0547">Nucleotide-binding</keyword>
<keyword evidence="9" id="KW-0413">Isomerase</keyword>
<keyword evidence="2" id="KW-0639">Primosome</keyword>
<dbReference type="InterPro" id="IPR007694">
    <property type="entry name" value="DNA_helicase_DnaB-like_C"/>
</dbReference>
<reference evidence="14 15" key="1">
    <citation type="journal article" date="2010" name="J. Bacteriol.">
        <title>Comparative genomic characterization of Actinobacillus pleuropneumoniae.</title>
        <authorList>
            <person name="Xu Z."/>
            <person name="Chen X."/>
            <person name="Li L."/>
            <person name="Li T."/>
            <person name="Wang S."/>
            <person name="Chen H."/>
            <person name="Zhou R."/>
        </authorList>
    </citation>
    <scope>NUCLEOTIDE SEQUENCE [LARGE SCALE GENOMIC DNA]</scope>
    <source>
        <strain evidence="14 15">Femo</strain>
    </source>
</reference>
<evidence type="ECO:0000256" key="9">
    <source>
        <dbReference type="ARBA" id="ARBA00023235"/>
    </source>
</evidence>
<name>A0A828PW68_ACTPL</name>
<feature type="domain" description="SF4 helicase" evidence="13">
    <location>
        <begin position="170"/>
        <end position="434"/>
    </location>
</feature>
<sequence length="455" mass="51059">MTAVLKNTTYEVEYSLIGCLLKSGLNSAARDVTSWLTPEMFSTFQLGQIYSAIQRQALKDSMIDILLLSSNYGQDFSILAEITKKTYGVANLAAYAEKVRQYYQRRESQRIFLDIATELNSSRDEKLDEIASKGLSLISQLLSRGGKVKPIEMETLIDGYAELLQERTKPTFKDRLLFTGVQALDDKLQGINETDICIIAGRAGNGKTETAITFTKNIIEVGGSVLFFSLEMSKEQIMDRLVASASGLNSSKIRNPERMSDEDFALLGHGMTRLQDKKLFIVDKGGLTMDQIIAISEEHIQEHGKPNAIVIDYIGLVRHGALDGRINRTYQIGESMEKLKTFCKDNHSPVFLLAQLNRNADGSRPTNADLRDSGSLEQDASQIIMVHNQRDKDTNEPHKYTEWIVTKNRFGESGTVYVEFKNGQFVECDQATAWESHQKKPEPRAEKQYGARNAN</sequence>
<evidence type="ECO:0000256" key="2">
    <source>
        <dbReference type="ARBA" id="ARBA00022515"/>
    </source>
</evidence>
<keyword evidence="3" id="KW-0235">DNA replication</keyword>
<evidence type="ECO:0000256" key="1">
    <source>
        <dbReference type="ARBA" id="ARBA00008428"/>
    </source>
</evidence>
<dbReference type="Gene3D" id="3.40.50.300">
    <property type="entry name" value="P-loop containing nucleotide triphosphate hydrolases"/>
    <property type="match status" value="1"/>
</dbReference>
<evidence type="ECO:0000256" key="10">
    <source>
        <dbReference type="ARBA" id="ARBA00044969"/>
    </source>
</evidence>
<evidence type="ECO:0000256" key="12">
    <source>
        <dbReference type="SAM" id="MobiDB-lite"/>
    </source>
</evidence>
<keyword evidence="5" id="KW-0378">Hydrolase</keyword>
<dbReference type="Pfam" id="PF00772">
    <property type="entry name" value="DnaB"/>
    <property type="match status" value="1"/>
</dbReference>
<dbReference type="GO" id="GO:0005829">
    <property type="term" value="C:cytosol"/>
    <property type="evidence" value="ECO:0007669"/>
    <property type="project" value="TreeGrafter"/>
</dbReference>
<feature type="compositionally biased region" description="Basic and acidic residues" evidence="12">
    <location>
        <begin position="436"/>
        <end position="449"/>
    </location>
</feature>
<dbReference type="EC" id="5.6.2.3" evidence="10"/>
<feature type="region of interest" description="Disordered" evidence="12">
    <location>
        <begin position="433"/>
        <end position="455"/>
    </location>
</feature>
<keyword evidence="7" id="KW-0067">ATP-binding</keyword>
<dbReference type="GO" id="GO:0003677">
    <property type="term" value="F:DNA binding"/>
    <property type="evidence" value="ECO:0007669"/>
    <property type="project" value="UniProtKB-KW"/>
</dbReference>
<dbReference type="InterPro" id="IPR016136">
    <property type="entry name" value="DNA_helicase_N/primase_C"/>
</dbReference>
<organism evidence="14 15">
    <name type="scientific">Actinobacillus pleuropneumoniae serovar 6 str. Femo</name>
    <dbReference type="NCBI Taxonomy" id="754256"/>
    <lineage>
        <taxon>Bacteria</taxon>
        <taxon>Pseudomonadati</taxon>
        <taxon>Pseudomonadota</taxon>
        <taxon>Gammaproteobacteria</taxon>
        <taxon>Pasteurellales</taxon>
        <taxon>Pasteurellaceae</taxon>
        <taxon>Actinobacillus</taxon>
    </lineage>
</organism>
<dbReference type="InterPro" id="IPR027417">
    <property type="entry name" value="P-loop_NTPase"/>
</dbReference>
<comment type="similarity">
    <text evidence="1">Belongs to the helicase family. DnaB subfamily.</text>
</comment>
<accession>A0A828PW68</accession>
<dbReference type="EMBL" id="ADOG01000042">
    <property type="protein sequence ID" value="EFM90862.1"/>
    <property type="molecule type" value="Genomic_DNA"/>
</dbReference>
<dbReference type="GO" id="GO:0006269">
    <property type="term" value="P:DNA replication, synthesis of primer"/>
    <property type="evidence" value="ECO:0007669"/>
    <property type="project" value="UniProtKB-KW"/>
</dbReference>
<evidence type="ECO:0000256" key="8">
    <source>
        <dbReference type="ARBA" id="ARBA00023125"/>
    </source>
</evidence>
<dbReference type="CDD" id="cd00984">
    <property type="entry name" value="DnaB_C"/>
    <property type="match status" value="1"/>
</dbReference>
<evidence type="ECO:0000256" key="11">
    <source>
        <dbReference type="ARBA" id="ARBA00048954"/>
    </source>
</evidence>
<dbReference type="GO" id="GO:1990077">
    <property type="term" value="C:primosome complex"/>
    <property type="evidence" value="ECO:0007669"/>
    <property type="project" value="UniProtKB-KW"/>
</dbReference>
<dbReference type="InterPro" id="IPR036185">
    <property type="entry name" value="DNA_heli_DnaB-like_N_sf"/>
</dbReference>
<evidence type="ECO:0000256" key="4">
    <source>
        <dbReference type="ARBA" id="ARBA00022741"/>
    </source>
</evidence>
<evidence type="ECO:0000313" key="14">
    <source>
        <dbReference type="EMBL" id="EFM90862.1"/>
    </source>
</evidence>
<evidence type="ECO:0000256" key="7">
    <source>
        <dbReference type="ARBA" id="ARBA00022840"/>
    </source>
</evidence>
<dbReference type="GO" id="GO:0016787">
    <property type="term" value="F:hydrolase activity"/>
    <property type="evidence" value="ECO:0007669"/>
    <property type="project" value="UniProtKB-KW"/>
</dbReference>
<proteinExistence type="inferred from homology"/>
<gene>
    <name evidence="14" type="ORF">appser6_21940</name>
</gene>
<dbReference type="InterPro" id="IPR007693">
    <property type="entry name" value="DNA_helicase_DnaB-like_N"/>
</dbReference>
<dbReference type="SUPFAM" id="SSF48024">
    <property type="entry name" value="N-terminal domain of DnaB helicase"/>
    <property type="match status" value="1"/>
</dbReference>
<dbReference type="SUPFAM" id="SSF52540">
    <property type="entry name" value="P-loop containing nucleoside triphosphate hydrolases"/>
    <property type="match status" value="1"/>
</dbReference>
<evidence type="ECO:0000313" key="15">
    <source>
        <dbReference type="Proteomes" id="UP000005341"/>
    </source>
</evidence>
<protein>
    <recommendedName>
        <fullName evidence="10">DNA 5'-3' helicase</fullName>
        <ecNumber evidence="10">5.6.2.3</ecNumber>
    </recommendedName>
</protein>
<dbReference type="GO" id="GO:0005524">
    <property type="term" value="F:ATP binding"/>
    <property type="evidence" value="ECO:0007669"/>
    <property type="project" value="UniProtKB-KW"/>
</dbReference>
<keyword evidence="6 14" id="KW-0347">Helicase</keyword>
<evidence type="ECO:0000256" key="3">
    <source>
        <dbReference type="ARBA" id="ARBA00022705"/>
    </source>
</evidence>
<dbReference type="RefSeq" id="WP_005609459.1">
    <property type="nucleotide sequence ID" value="NZ_ADOG01000042.1"/>
</dbReference>
<dbReference type="GO" id="GO:0043139">
    <property type="term" value="F:5'-3' DNA helicase activity"/>
    <property type="evidence" value="ECO:0007669"/>
    <property type="project" value="UniProtKB-EC"/>
</dbReference>
<evidence type="ECO:0000256" key="6">
    <source>
        <dbReference type="ARBA" id="ARBA00022806"/>
    </source>
</evidence>
<dbReference type="Pfam" id="PF03796">
    <property type="entry name" value="DnaB_C"/>
    <property type="match status" value="1"/>
</dbReference>
<comment type="catalytic activity">
    <reaction evidence="11">
        <text>ATP + H2O = ADP + phosphate + H(+)</text>
        <dbReference type="Rhea" id="RHEA:13065"/>
        <dbReference type="ChEBI" id="CHEBI:15377"/>
        <dbReference type="ChEBI" id="CHEBI:15378"/>
        <dbReference type="ChEBI" id="CHEBI:30616"/>
        <dbReference type="ChEBI" id="CHEBI:43474"/>
        <dbReference type="ChEBI" id="CHEBI:456216"/>
        <dbReference type="EC" id="5.6.2.3"/>
    </reaction>
</comment>
<dbReference type="AlphaFoldDB" id="A0A828PW68"/>
<keyword evidence="8" id="KW-0238">DNA-binding</keyword>
<dbReference type="Proteomes" id="UP000005341">
    <property type="component" value="Unassembled WGS sequence"/>
</dbReference>
<comment type="caution">
    <text evidence="14">The sequence shown here is derived from an EMBL/GenBank/DDBJ whole genome shotgun (WGS) entry which is preliminary data.</text>
</comment>
<dbReference type="PROSITE" id="PS51199">
    <property type="entry name" value="SF4_HELICASE"/>
    <property type="match status" value="1"/>
</dbReference>
<dbReference type="Gene3D" id="1.10.860.10">
    <property type="entry name" value="DNAb Helicase, Chain A"/>
    <property type="match status" value="1"/>
</dbReference>
<dbReference type="PANTHER" id="PTHR30153">
    <property type="entry name" value="REPLICATIVE DNA HELICASE DNAB"/>
    <property type="match status" value="1"/>
</dbReference>